<dbReference type="Pfam" id="PF07258">
    <property type="entry name" value="COMM_domain"/>
    <property type="match status" value="1"/>
</dbReference>
<feature type="region of interest" description="Disordered" evidence="1">
    <location>
        <begin position="85"/>
        <end position="114"/>
    </location>
</feature>
<sequence>MAQVWNNRLASLSWRIDVKTKSRHVENINEATSIVELKIAQLDKSTETVRFELNSDRMQFLVGQIEAIEKQLSAQASVPVVKPLIKAKPTGPSASKPTVTSKPKPALKPTPAKA</sequence>
<dbReference type="PhylomeDB" id="A0A0D2X5A2"/>
<dbReference type="GO" id="GO:2000009">
    <property type="term" value="P:negative regulation of protein localization to cell surface"/>
    <property type="evidence" value="ECO:0007669"/>
    <property type="project" value="TreeGrafter"/>
</dbReference>
<dbReference type="EMBL" id="KE346374">
    <property type="protein sequence ID" value="KJE97454.1"/>
    <property type="molecule type" value="Genomic_DNA"/>
</dbReference>
<dbReference type="STRING" id="595528.A0A0D2X5A2"/>
<evidence type="ECO:0000313" key="4">
    <source>
        <dbReference type="Proteomes" id="UP000008743"/>
    </source>
</evidence>
<dbReference type="PANTHER" id="PTHR21199:SF1">
    <property type="entry name" value="COMM DOMAIN-CONTAINING PROTEIN 1"/>
    <property type="match status" value="1"/>
</dbReference>
<evidence type="ECO:0000259" key="2">
    <source>
        <dbReference type="PROSITE" id="PS51269"/>
    </source>
</evidence>
<dbReference type="AlphaFoldDB" id="A0A0D2X5A2"/>
<dbReference type="Proteomes" id="UP000008743">
    <property type="component" value="Unassembled WGS sequence"/>
</dbReference>
<dbReference type="InParanoid" id="A0A0D2X5A2"/>
<dbReference type="GO" id="GO:1902306">
    <property type="term" value="P:negative regulation of sodium ion transmembrane transport"/>
    <property type="evidence" value="ECO:0007669"/>
    <property type="project" value="TreeGrafter"/>
</dbReference>
<dbReference type="InterPro" id="IPR017920">
    <property type="entry name" value="COMM"/>
</dbReference>
<feature type="domain" description="COMM" evidence="2">
    <location>
        <begin position="8"/>
        <end position="76"/>
    </location>
</feature>
<keyword evidence="4" id="KW-1185">Reference proteome</keyword>
<organism evidence="3 4">
    <name type="scientific">Capsaspora owczarzaki (strain ATCC 30864)</name>
    <dbReference type="NCBI Taxonomy" id="595528"/>
    <lineage>
        <taxon>Eukaryota</taxon>
        <taxon>Filasterea</taxon>
        <taxon>Capsaspora</taxon>
    </lineage>
</organism>
<dbReference type="GO" id="GO:0032434">
    <property type="term" value="P:regulation of proteasomal ubiquitin-dependent protein catabolic process"/>
    <property type="evidence" value="ECO:0007669"/>
    <property type="project" value="TreeGrafter"/>
</dbReference>
<gene>
    <name evidence="3" type="ORF">CAOG_010128</name>
</gene>
<accession>A0A0D2X5A2</accession>
<feature type="compositionally biased region" description="Polar residues" evidence="1">
    <location>
        <begin position="92"/>
        <end position="101"/>
    </location>
</feature>
<dbReference type="PROSITE" id="PS51269">
    <property type="entry name" value="COMM"/>
    <property type="match status" value="1"/>
</dbReference>
<evidence type="ECO:0000313" key="3">
    <source>
        <dbReference type="EMBL" id="KJE97454.1"/>
    </source>
</evidence>
<dbReference type="GO" id="GO:0055070">
    <property type="term" value="P:copper ion homeostasis"/>
    <property type="evidence" value="ECO:0007669"/>
    <property type="project" value="InterPro"/>
</dbReference>
<reference evidence="4" key="1">
    <citation type="submission" date="2011-02" db="EMBL/GenBank/DDBJ databases">
        <title>The Genome Sequence of Capsaspora owczarzaki ATCC 30864.</title>
        <authorList>
            <person name="Russ C."/>
            <person name="Cuomo C."/>
            <person name="Burger G."/>
            <person name="Gray M.W."/>
            <person name="Holland P.W.H."/>
            <person name="King N."/>
            <person name="Lang F.B.F."/>
            <person name="Roger A.J."/>
            <person name="Ruiz-Trillo I."/>
            <person name="Young S.K."/>
            <person name="Zeng Q."/>
            <person name="Gargeya S."/>
            <person name="Alvarado L."/>
            <person name="Berlin A."/>
            <person name="Chapman S.B."/>
            <person name="Chen Z."/>
            <person name="Freedman E."/>
            <person name="Gellesch M."/>
            <person name="Goldberg J."/>
            <person name="Griggs A."/>
            <person name="Gujja S."/>
            <person name="Heilman E."/>
            <person name="Heiman D."/>
            <person name="Howarth C."/>
            <person name="Mehta T."/>
            <person name="Neiman D."/>
            <person name="Pearson M."/>
            <person name="Roberts A."/>
            <person name="Saif S."/>
            <person name="Shea T."/>
            <person name="Shenoy N."/>
            <person name="Sisk P."/>
            <person name="Stolte C."/>
            <person name="Sykes S."/>
            <person name="White J."/>
            <person name="Yandava C."/>
            <person name="Haas B."/>
            <person name="Nusbaum C."/>
            <person name="Birren B."/>
        </authorList>
    </citation>
    <scope>NUCLEOTIDE SEQUENCE</scope>
    <source>
        <strain evidence="4">ATCC 30864</strain>
    </source>
</reference>
<dbReference type="OrthoDB" id="10251426at2759"/>
<dbReference type="GO" id="GO:0031398">
    <property type="term" value="P:positive regulation of protein ubiquitination"/>
    <property type="evidence" value="ECO:0007669"/>
    <property type="project" value="TreeGrafter"/>
</dbReference>
<dbReference type="PANTHER" id="PTHR21199">
    <property type="entry name" value="COMM DOMAIN-CONTAINING PROTEIN 1"/>
    <property type="match status" value="1"/>
</dbReference>
<dbReference type="GO" id="GO:0005768">
    <property type="term" value="C:endosome"/>
    <property type="evidence" value="ECO:0007669"/>
    <property type="project" value="TreeGrafter"/>
</dbReference>
<feature type="compositionally biased region" description="Low complexity" evidence="1">
    <location>
        <begin position="102"/>
        <end position="114"/>
    </location>
</feature>
<evidence type="ECO:0000256" key="1">
    <source>
        <dbReference type="SAM" id="MobiDB-lite"/>
    </source>
</evidence>
<dbReference type="InterPro" id="IPR037351">
    <property type="entry name" value="Murr1"/>
</dbReference>
<proteinExistence type="predicted"/>
<name>A0A0D2X5A2_CAPO3</name>
<protein>
    <recommendedName>
        <fullName evidence="2">COMM domain-containing protein</fullName>
    </recommendedName>
</protein>